<dbReference type="Gene3D" id="3.40.50.300">
    <property type="entry name" value="P-loop containing nucleotide triphosphate hydrolases"/>
    <property type="match status" value="1"/>
</dbReference>
<feature type="region of interest" description="Disordered" evidence="3">
    <location>
        <begin position="244"/>
        <end position="265"/>
    </location>
</feature>
<protein>
    <submittedName>
        <fullName evidence="5">Mitochondrial aaa</fullName>
    </submittedName>
</protein>
<dbReference type="GO" id="GO:0005524">
    <property type="term" value="F:ATP binding"/>
    <property type="evidence" value="ECO:0007669"/>
    <property type="project" value="UniProtKB-KW"/>
</dbReference>
<dbReference type="InterPro" id="IPR003959">
    <property type="entry name" value="ATPase_AAA_core"/>
</dbReference>
<accession>A0A8H6KSW7</accession>
<dbReference type="PANTHER" id="PTHR45644:SF56">
    <property type="entry name" value="AAA ATPASE, PUTATIVE (AFU_ORTHOLOGUE AFUA_2G12920)-RELATED"/>
    <property type="match status" value="1"/>
</dbReference>
<keyword evidence="6" id="KW-1185">Reference proteome</keyword>
<feature type="region of interest" description="Disordered" evidence="3">
    <location>
        <begin position="536"/>
        <end position="587"/>
    </location>
</feature>
<dbReference type="EMBL" id="WIGO01000030">
    <property type="protein sequence ID" value="KAF6836713.1"/>
    <property type="molecule type" value="Genomic_DNA"/>
</dbReference>
<evidence type="ECO:0000256" key="3">
    <source>
        <dbReference type="SAM" id="MobiDB-lite"/>
    </source>
</evidence>
<keyword evidence="1" id="KW-0547">Nucleotide-binding</keyword>
<dbReference type="Pfam" id="PF00004">
    <property type="entry name" value="AAA"/>
    <property type="match status" value="1"/>
</dbReference>
<feature type="compositionally biased region" description="Pro residues" evidence="3">
    <location>
        <begin position="541"/>
        <end position="573"/>
    </location>
</feature>
<dbReference type="Proteomes" id="UP000654918">
    <property type="component" value="Unassembled WGS sequence"/>
</dbReference>
<dbReference type="AlphaFoldDB" id="A0A8H6KSW7"/>
<feature type="region of interest" description="Disordered" evidence="3">
    <location>
        <begin position="963"/>
        <end position="987"/>
    </location>
</feature>
<dbReference type="SMART" id="SM00382">
    <property type="entry name" value="AAA"/>
    <property type="match status" value="1"/>
</dbReference>
<dbReference type="SUPFAM" id="SSF52540">
    <property type="entry name" value="P-loop containing nucleoside triphosphate hydrolases"/>
    <property type="match status" value="1"/>
</dbReference>
<organism evidence="5 6">
    <name type="scientific">Colletotrichum plurivorum</name>
    <dbReference type="NCBI Taxonomy" id="2175906"/>
    <lineage>
        <taxon>Eukaryota</taxon>
        <taxon>Fungi</taxon>
        <taxon>Dikarya</taxon>
        <taxon>Ascomycota</taxon>
        <taxon>Pezizomycotina</taxon>
        <taxon>Sordariomycetes</taxon>
        <taxon>Hypocreomycetidae</taxon>
        <taxon>Glomerellales</taxon>
        <taxon>Glomerellaceae</taxon>
        <taxon>Colletotrichum</taxon>
        <taxon>Colletotrichum orchidearum species complex</taxon>
    </lineage>
</organism>
<sequence>MTEGQKRKEQELLAYNARYDTDTPIRMCSPTASVANASDCKYMPRDDDETATKPSSVAATFQLRPSFDPCGPGMKTTHSQMSAGRAPTQSDLDTRGGAPSVLLSRWFLDNCVTTSEEWADSPDVLHLRDILPSGKHDETSGNENQANDGLYEIPSVLFKQLQGLVLPPSAPDAVSPGTDQTANAGIRFAKNIVRVQPSLATAVESTAPILRSVVRHFAKSIGAHLVTLSRDDLEDLAEHSWQLKQSDKAENDSGEDSSDSSSDISEGDYLDLLLERKHPVHFLPFQRTGSPPEKAWPPPLEQENPSHDDGDKGPTEDDESESEASEISDEQLPYSPFVNILTAPYVKGAPISNDVPLIVHLFIQRIDLDRSFKRDLNLAMLHCPVELPVLLVISTEPDYPCPSFRPRIERPLEPPFPGVARVTSYFGPVKSQSQEALILAEGRRELGARNIRALQRTIRKESKTGRAPGILTPYADWSFLDGSLSKEMLAKQTLNSENIAVLLQMIGTNLDSEQHIKESVLGMSIISQFQDIWDDETGRRPPLPPHVAGPPPFFPRSVPPRGHPPGLAPPPAHPHALPGGRRPVPRPLPSHLYHLDPRYGDQKEEFVPADKPKWRQPRSWANFPPAARKELEGLDMIPPHISHKYYWEQQHLLRVVDPKDLNEEWADITIHPDMEGIARDVVRRHRLAGKAGSSYGVLKHSHSGSALIYGPPGTGKLQLARLIARESGSTLISVSPEDLEGRDGKGCSLRLVRGLVSLGAMLSPSVVLLKMASGGWKVLNTLVAEWYDVARSGTAPLLLVATSNPDDFEPAALCRISARIHVGLPSAKMRAKIFEIVLRDEVLDPDIDYVQLALMTRRFSGSDIRNLCVQAAVMCGEGEQENGSKRVLSRDLFERALKRVSPTSHIRTVKPLRRFATEYDPLALESMEPWDDVKEDGGSSINGDPADLNTKVPVHDAGIWFQKQGVQSDRRPTTIRPPDKLVHHGSLDKMNLQASIRRTHLQ</sequence>
<dbReference type="GO" id="GO:0005741">
    <property type="term" value="C:mitochondrial outer membrane"/>
    <property type="evidence" value="ECO:0007669"/>
    <property type="project" value="TreeGrafter"/>
</dbReference>
<feature type="region of interest" description="Disordered" evidence="3">
    <location>
        <begin position="74"/>
        <end position="94"/>
    </location>
</feature>
<proteinExistence type="predicted"/>
<dbReference type="InterPro" id="IPR051701">
    <property type="entry name" value="Mito_OM_Translocase_MSP1"/>
</dbReference>
<feature type="compositionally biased region" description="Basic and acidic residues" evidence="3">
    <location>
        <begin position="968"/>
        <end position="987"/>
    </location>
</feature>
<evidence type="ECO:0000313" key="5">
    <source>
        <dbReference type="EMBL" id="KAF6836713.1"/>
    </source>
</evidence>
<evidence type="ECO:0000256" key="1">
    <source>
        <dbReference type="ARBA" id="ARBA00022741"/>
    </source>
</evidence>
<dbReference type="InterPro" id="IPR003593">
    <property type="entry name" value="AAA+_ATPase"/>
</dbReference>
<comment type="caution">
    <text evidence="5">The sequence shown here is derived from an EMBL/GenBank/DDBJ whole genome shotgun (WGS) entry which is preliminary data.</text>
</comment>
<feature type="domain" description="AAA+ ATPase" evidence="4">
    <location>
        <begin position="702"/>
        <end position="826"/>
    </location>
</feature>
<dbReference type="GO" id="GO:0016887">
    <property type="term" value="F:ATP hydrolysis activity"/>
    <property type="evidence" value="ECO:0007669"/>
    <property type="project" value="InterPro"/>
</dbReference>
<name>A0A8H6KSW7_9PEZI</name>
<feature type="compositionally biased region" description="Polar residues" evidence="3">
    <location>
        <begin position="76"/>
        <end position="91"/>
    </location>
</feature>
<keyword evidence="2" id="KW-0067">ATP-binding</keyword>
<evidence type="ECO:0000313" key="6">
    <source>
        <dbReference type="Proteomes" id="UP000654918"/>
    </source>
</evidence>
<dbReference type="Gene3D" id="1.10.8.60">
    <property type="match status" value="1"/>
</dbReference>
<dbReference type="InterPro" id="IPR027417">
    <property type="entry name" value="P-loop_NTPase"/>
</dbReference>
<dbReference type="PANTHER" id="PTHR45644">
    <property type="entry name" value="AAA ATPASE, PUTATIVE (AFU_ORTHOLOGUE AFUA_2G12920)-RELATED-RELATED"/>
    <property type="match status" value="1"/>
</dbReference>
<evidence type="ECO:0000256" key="2">
    <source>
        <dbReference type="ARBA" id="ARBA00022840"/>
    </source>
</evidence>
<gene>
    <name evidence="5" type="ORF">CPLU01_03507</name>
</gene>
<evidence type="ECO:0000259" key="4">
    <source>
        <dbReference type="SMART" id="SM00382"/>
    </source>
</evidence>
<feature type="compositionally biased region" description="Basic and acidic residues" evidence="3">
    <location>
        <begin position="304"/>
        <end position="315"/>
    </location>
</feature>
<feature type="compositionally biased region" description="Acidic residues" evidence="3">
    <location>
        <begin position="316"/>
        <end position="329"/>
    </location>
</feature>
<reference evidence="5" key="1">
    <citation type="journal article" date="2020" name="Phytopathology">
        <title>Genome Sequence Resources of Colletotrichum truncatum, C. plurivorum, C. musicola, and C. sojae: Four Species Pathogenic to Soybean (Glycine max).</title>
        <authorList>
            <person name="Rogerio F."/>
            <person name="Boufleur T.R."/>
            <person name="Ciampi-Guillardi M."/>
            <person name="Sukno S.A."/>
            <person name="Thon M.R."/>
            <person name="Massola Junior N.S."/>
            <person name="Baroncelli R."/>
        </authorList>
    </citation>
    <scope>NUCLEOTIDE SEQUENCE</scope>
    <source>
        <strain evidence="5">LFN00145</strain>
    </source>
</reference>
<feature type="region of interest" description="Disordered" evidence="3">
    <location>
        <begin position="283"/>
        <end position="329"/>
    </location>
</feature>